<dbReference type="AlphaFoldDB" id="A0AAV2HMR8"/>
<name>A0AAV2HMR8_LYMST</name>
<keyword evidence="8" id="KW-1185">Reference proteome</keyword>
<dbReference type="InterPro" id="IPR036259">
    <property type="entry name" value="MFS_trans_sf"/>
</dbReference>
<comment type="caution">
    <text evidence="7">The sequence shown here is derived from an EMBL/GenBank/DDBJ whole genome shotgun (WGS) entry which is preliminary data.</text>
</comment>
<dbReference type="PANTHER" id="PTHR10671:SF108">
    <property type="entry name" value="CLAUDIN FAMILY PROTEIN-RELATED"/>
    <property type="match status" value="1"/>
</dbReference>
<accession>A0AAV2HMR8</accession>
<feature type="transmembrane region" description="Helical" evidence="6">
    <location>
        <begin position="199"/>
        <end position="224"/>
    </location>
</feature>
<keyword evidence="2 6" id="KW-0812">Transmembrane</keyword>
<feature type="transmembrane region" description="Helical" evidence="6">
    <location>
        <begin position="7"/>
        <end position="28"/>
    </location>
</feature>
<evidence type="ECO:0000256" key="5">
    <source>
        <dbReference type="SAM" id="MobiDB-lite"/>
    </source>
</evidence>
<protein>
    <submittedName>
        <fullName evidence="7">Uncharacterized protein</fullName>
    </submittedName>
</protein>
<feature type="transmembrane region" description="Helical" evidence="6">
    <location>
        <begin position="111"/>
        <end position="136"/>
    </location>
</feature>
<dbReference type="EMBL" id="CAXITT010000199">
    <property type="protein sequence ID" value="CAL1535351.1"/>
    <property type="molecule type" value="Genomic_DNA"/>
</dbReference>
<dbReference type="Proteomes" id="UP001497497">
    <property type="component" value="Unassembled WGS sequence"/>
</dbReference>
<feature type="compositionally biased region" description="Polar residues" evidence="5">
    <location>
        <begin position="45"/>
        <end position="68"/>
    </location>
</feature>
<evidence type="ECO:0000256" key="6">
    <source>
        <dbReference type="SAM" id="Phobius"/>
    </source>
</evidence>
<feature type="region of interest" description="Disordered" evidence="5">
    <location>
        <begin position="45"/>
        <end position="105"/>
    </location>
</feature>
<feature type="compositionally biased region" description="Basic and acidic residues" evidence="5">
    <location>
        <begin position="75"/>
        <end position="99"/>
    </location>
</feature>
<gene>
    <name evidence="7" type="ORF">GSLYS_00009311001</name>
</gene>
<dbReference type="SUPFAM" id="SSF103473">
    <property type="entry name" value="MFS general substrate transporter"/>
    <property type="match status" value="1"/>
</dbReference>
<evidence type="ECO:0000256" key="1">
    <source>
        <dbReference type="ARBA" id="ARBA00004141"/>
    </source>
</evidence>
<evidence type="ECO:0000313" key="7">
    <source>
        <dbReference type="EMBL" id="CAL1535351.1"/>
    </source>
</evidence>
<evidence type="ECO:0000256" key="4">
    <source>
        <dbReference type="ARBA" id="ARBA00023136"/>
    </source>
</evidence>
<evidence type="ECO:0000313" key="8">
    <source>
        <dbReference type="Proteomes" id="UP001497497"/>
    </source>
</evidence>
<dbReference type="Gene3D" id="1.20.140.150">
    <property type="match status" value="1"/>
</dbReference>
<feature type="transmembrane region" description="Helical" evidence="6">
    <location>
        <begin position="148"/>
        <end position="173"/>
    </location>
</feature>
<keyword evidence="3 6" id="KW-1133">Transmembrane helix</keyword>
<dbReference type="GO" id="GO:0005886">
    <property type="term" value="C:plasma membrane"/>
    <property type="evidence" value="ECO:0007669"/>
    <property type="project" value="TreeGrafter"/>
</dbReference>
<keyword evidence="4 6" id="KW-0472">Membrane</keyword>
<dbReference type="PANTHER" id="PTHR10671">
    <property type="entry name" value="EPITHELIAL MEMBRANE PROTEIN-RELATED"/>
    <property type="match status" value="1"/>
</dbReference>
<organism evidence="7 8">
    <name type="scientific">Lymnaea stagnalis</name>
    <name type="common">Great pond snail</name>
    <name type="synonym">Helix stagnalis</name>
    <dbReference type="NCBI Taxonomy" id="6523"/>
    <lineage>
        <taxon>Eukaryota</taxon>
        <taxon>Metazoa</taxon>
        <taxon>Spiralia</taxon>
        <taxon>Lophotrochozoa</taxon>
        <taxon>Mollusca</taxon>
        <taxon>Gastropoda</taxon>
        <taxon>Heterobranchia</taxon>
        <taxon>Euthyneura</taxon>
        <taxon>Panpulmonata</taxon>
        <taxon>Hygrophila</taxon>
        <taxon>Lymnaeoidea</taxon>
        <taxon>Lymnaeidae</taxon>
        <taxon>Lymnaea</taxon>
    </lineage>
</organism>
<dbReference type="InterPro" id="IPR050579">
    <property type="entry name" value="PMP-22/EMP/MP20-like"/>
</dbReference>
<evidence type="ECO:0000256" key="3">
    <source>
        <dbReference type="ARBA" id="ARBA00022989"/>
    </source>
</evidence>
<reference evidence="7 8" key="1">
    <citation type="submission" date="2024-04" db="EMBL/GenBank/DDBJ databases">
        <authorList>
            <consortium name="Genoscope - CEA"/>
            <person name="William W."/>
        </authorList>
    </citation>
    <scope>NUCLEOTIDE SEQUENCE [LARGE SCALE GENOMIC DNA]</scope>
</reference>
<proteinExistence type="predicted"/>
<evidence type="ECO:0000256" key="2">
    <source>
        <dbReference type="ARBA" id="ARBA00022692"/>
    </source>
</evidence>
<sequence length="229" mass="24295">MPLKSRQFGAVSVLIIFVGTVLHIVGVATPEWTTVKDENGKTVISQGLWTGGQETRGQETPWTGGQETRGQETPMDGRPRDPRPRDPLDGRPRDPRPRDPWTGGFDDTSDALKACGACCVLAIIGSVAGMILAALYHLSPALGVSETIMFSQVSLASTLASAALIIITFIIWLTKVVDHTHSFNYGPFIALGLSAGTGIGYSFILSIFGCIFIGLGGGLGFVGAQRFSD</sequence>
<comment type="subcellular location">
    <subcellularLocation>
        <location evidence="1">Membrane</location>
        <topology evidence="1">Multi-pass membrane protein</topology>
    </subcellularLocation>
</comment>